<proteinExistence type="predicted"/>
<sequence length="263" mass="28625">MKTWLKVLLGIAAAIVLAIAAVFYLTSGVTRAGDDLFAAIADGDMDKAYGTLSTAFRANTSESEFSEYIAASRMDKVSETSWSSRSMNGGSGNLVGTLTTVEGESIPVELDLIKEDGEWKIYAIRKTAGEAGVGHETAGIPDEAEQVTLVIGSMNTFADAVAAQDMTVFHEHISRLWAGNIDAAELEEVFKPFYRIGADLQVIKTMSPVFDSPGMLSEEGTMKIKGHYPTSPNFHFALNYKYEGTQWKVWGLSVELEDRADEE</sequence>
<name>A0ABT3QWZ0_9HYPH</name>
<gene>
    <name evidence="1" type="ORF">ON753_03405</name>
</gene>
<dbReference type="RefSeq" id="WP_265961153.1">
    <property type="nucleotide sequence ID" value="NZ_JAPEVI010000002.1"/>
</dbReference>
<reference evidence="1 2" key="1">
    <citation type="journal article" date="2016" name="Int. J. Syst. Evol. Microbiol.">
        <title>Labrenzia salina sp. nov., isolated from the rhizosphere of the halophyte Arthrocnemum macrostachyum.</title>
        <authorList>
            <person name="Camacho M."/>
            <person name="Redondo-Gomez S."/>
            <person name="Rodriguez-Llorente I."/>
            <person name="Rohde M."/>
            <person name="Sproer C."/>
            <person name="Schumann P."/>
            <person name="Klenk H.P."/>
            <person name="Montero-Calasanz M.D.C."/>
        </authorList>
    </citation>
    <scope>NUCLEOTIDE SEQUENCE [LARGE SCALE GENOMIC DNA]</scope>
    <source>
        <strain evidence="1 2">DSM 29163</strain>
    </source>
</reference>
<evidence type="ECO:0000313" key="2">
    <source>
        <dbReference type="Proteomes" id="UP001300261"/>
    </source>
</evidence>
<keyword evidence="2" id="KW-1185">Reference proteome</keyword>
<evidence type="ECO:0008006" key="3">
    <source>
        <dbReference type="Google" id="ProtNLM"/>
    </source>
</evidence>
<organism evidence="1 2">
    <name type="scientific">Roseibium salinum</name>
    <dbReference type="NCBI Taxonomy" id="1604349"/>
    <lineage>
        <taxon>Bacteria</taxon>
        <taxon>Pseudomonadati</taxon>
        <taxon>Pseudomonadota</taxon>
        <taxon>Alphaproteobacteria</taxon>
        <taxon>Hyphomicrobiales</taxon>
        <taxon>Stappiaceae</taxon>
        <taxon>Roseibium</taxon>
    </lineage>
</organism>
<comment type="caution">
    <text evidence="1">The sequence shown here is derived from an EMBL/GenBank/DDBJ whole genome shotgun (WGS) entry which is preliminary data.</text>
</comment>
<accession>A0ABT3QWZ0</accession>
<evidence type="ECO:0000313" key="1">
    <source>
        <dbReference type="EMBL" id="MCX2721455.1"/>
    </source>
</evidence>
<dbReference type="EMBL" id="JAPEVI010000002">
    <property type="protein sequence ID" value="MCX2721455.1"/>
    <property type="molecule type" value="Genomic_DNA"/>
</dbReference>
<dbReference type="Proteomes" id="UP001300261">
    <property type="component" value="Unassembled WGS sequence"/>
</dbReference>
<protein>
    <recommendedName>
        <fullName evidence="3">DUF4864 domain-containing protein</fullName>
    </recommendedName>
</protein>